<dbReference type="InterPro" id="IPR003661">
    <property type="entry name" value="HisK_dim/P_dom"/>
</dbReference>
<evidence type="ECO:0000313" key="16">
    <source>
        <dbReference type="EMBL" id="XFO65483.1"/>
    </source>
</evidence>
<keyword evidence="4" id="KW-1003">Cell membrane</keyword>
<comment type="subcellular location">
    <subcellularLocation>
        <location evidence="2">Cell membrane</location>
        <topology evidence="2">Multi-pass membrane protein</topology>
    </subcellularLocation>
</comment>
<evidence type="ECO:0000256" key="3">
    <source>
        <dbReference type="ARBA" id="ARBA00012438"/>
    </source>
</evidence>
<keyword evidence="5" id="KW-0597">Phosphoprotein</keyword>
<keyword evidence="10" id="KW-0067">ATP-binding</keyword>
<dbReference type="InterPro" id="IPR005467">
    <property type="entry name" value="His_kinase_dom"/>
</dbReference>
<name>A0ABZ3IJ93_9FIRM</name>
<dbReference type="InterPro" id="IPR036890">
    <property type="entry name" value="HATPase_C_sf"/>
</dbReference>
<dbReference type="InterPro" id="IPR003594">
    <property type="entry name" value="HATPase_dom"/>
</dbReference>
<comment type="catalytic activity">
    <reaction evidence="1">
        <text>ATP + protein L-histidine = ADP + protein N-phospho-L-histidine.</text>
        <dbReference type="EC" id="2.7.13.3"/>
    </reaction>
</comment>
<protein>
    <recommendedName>
        <fullName evidence="3">histidine kinase</fullName>
        <ecNumber evidence="3">2.7.13.3</ecNumber>
    </recommendedName>
</protein>
<dbReference type="Pfam" id="PF02743">
    <property type="entry name" value="dCache_1"/>
    <property type="match status" value="1"/>
</dbReference>
<dbReference type="PRINTS" id="PR00344">
    <property type="entry name" value="BCTRLSENSOR"/>
</dbReference>
<dbReference type="Proteomes" id="UP000216752">
    <property type="component" value="Chromosome"/>
</dbReference>
<dbReference type="SMART" id="SM00387">
    <property type="entry name" value="HATPase_c"/>
    <property type="match status" value="1"/>
</dbReference>
<evidence type="ECO:0000256" key="6">
    <source>
        <dbReference type="ARBA" id="ARBA00022679"/>
    </source>
</evidence>
<evidence type="ECO:0000256" key="8">
    <source>
        <dbReference type="ARBA" id="ARBA00022741"/>
    </source>
</evidence>
<accession>A0ABZ3IJ93</accession>
<keyword evidence="13 14" id="KW-0472">Membrane</keyword>
<keyword evidence="7 14" id="KW-0812">Transmembrane</keyword>
<evidence type="ECO:0000256" key="5">
    <source>
        <dbReference type="ARBA" id="ARBA00022553"/>
    </source>
</evidence>
<dbReference type="SUPFAM" id="SSF47384">
    <property type="entry name" value="Homodimeric domain of signal transducing histidine kinase"/>
    <property type="match status" value="1"/>
</dbReference>
<evidence type="ECO:0000256" key="10">
    <source>
        <dbReference type="ARBA" id="ARBA00022840"/>
    </source>
</evidence>
<proteinExistence type="predicted"/>
<dbReference type="Pfam" id="PF00512">
    <property type="entry name" value="HisKA"/>
    <property type="match status" value="1"/>
</dbReference>
<dbReference type="PANTHER" id="PTHR43065:SF10">
    <property type="entry name" value="PEROXIDE STRESS-ACTIVATED HISTIDINE KINASE MAK3"/>
    <property type="match status" value="1"/>
</dbReference>
<keyword evidence="9" id="KW-0418">Kinase</keyword>
<dbReference type="Gene3D" id="3.30.565.10">
    <property type="entry name" value="Histidine kinase-like ATPase, C-terminal domain"/>
    <property type="match status" value="1"/>
</dbReference>
<evidence type="ECO:0000259" key="15">
    <source>
        <dbReference type="PROSITE" id="PS50109"/>
    </source>
</evidence>
<evidence type="ECO:0000313" key="17">
    <source>
        <dbReference type="Proteomes" id="UP000216752"/>
    </source>
</evidence>
<dbReference type="Gene3D" id="3.30.450.20">
    <property type="entry name" value="PAS domain"/>
    <property type="match status" value="1"/>
</dbReference>
<dbReference type="Gene3D" id="1.10.287.130">
    <property type="match status" value="1"/>
</dbReference>
<evidence type="ECO:0000256" key="1">
    <source>
        <dbReference type="ARBA" id="ARBA00000085"/>
    </source>
</evidence>
<dbReference type="CDD" id="cd00082">
    <property type="entry name" value="HisKA"/>
    <property type="match status" value="1"/>
</dbReference>
<evidence type="ECO:0000256" key="11">
    <source>
        <dbReference type="ARBA" id="ARBA00022989"/>
    </source>
</evidence>
<evidence type="ECO:0000256" key="13">
    <source>
        <dbReference type="ARBA" id="ARBA00023136"/>
    </source>
</evidence>
<dbReference type="GO" id="GO:0016740">
    <property type="term" value="F:transferase activity"/>
    <property type="evidence" value="ECO:0007669"/>
    <property type="project" value="UniProtKB-KW"/>
</dbReference>
<dbReference type="InterPro" id="IPR033479">
    <property type="entry name" value="dCache_1"/>
</dbReference>
<evidence type="ECO:0000256" key="7">
    <source>
        <dbReference type="ARBA" id="ARBA00022692"/>
    </source>
</evidence>
<keyword evidence="12" id="KW-0902">Two-component regulatory system</keyword>
<dbReference type="PROSITE" id="PS50109">
    <property type="entry name" value="HIS_KIN"/>
    <property type="match status" value="1"/>
</dbReference>
<dbReference type="SUPFAM" id="SSF55874">
    <property type="entry name" value="ATPase domain of HSP90 chaperone/DNA topoisomerase II/histidine kinase"/>
    <property type="match status" value="1"/>
</dbReference>
<dbReference type="Pfam" id="PF02518">
    <property type="entry name" value="HATPase_c"/>
    <property type="match status" value="1"/>
</dbReference>
<feature type="transmembrane region" description="Helical" evidence="14">
    <location>
        <begin position="12"/>
        <end position="31"/>
    </location>
</feature>
<keyword evidence="8" id="KW-0547">Nucleotide-binding</keyword>
<evidence type="ECO:0000256" key="9">
    <source>
        <dbReference type="ARBA" id="ARBA00022777"/>
    </source>
</evidence>
<dbReference type="EMBL" id="CP155573">
    <property type="protein sequence ID" value="XFO65483.1"/>
    <property type="molecule type" value="Genomic_DNA"/>
</dbReference>
<evidence type="ECO:0000256" key="14">
    <source>
        <dbReference type="SAM" id="Phobius"/>
    </source>
</evidence>
<gene>
    <name evidence="16" type="primary">sasA_11</name>
    <name evidence="16" type="ORF">SPSIL_016110</name>
</gene>
<feature type="domain" description="Histidine kinase" evidence="15">
    <location>
        <begin position="324"/>
        <end position="531"/>
    </location>
</feature>
<keyword evidence="11 14" id="KW-1133">Transmembrane helix</keyword>
<keyword evidence="6 16" id="KW-0808">Transferase</keyword>
<sequence>MLLSKSINRIAMIVIGALLLVTITVLIANYFNYQYQVVVADERERLMVVADNLDMRFDTRLVGLSLLAAHSDMRSLQPERVQPNLMAAAKALHVVNVALYDYNGNLISECWPVSGQVKSLFSQTDFKREFRSVLLGSLHVSDRMSDKNVEDAYVSLQVPVFDGEQVIAVLVAYIPISDISLAVLRQDMPERQYIFVSDGNGQFIHHPHLNEIFPESPLLKQQLNSLFLNTTGIIDINSPFDGIDKLLIYTDLMNAHWRVATAIPQDVLHIKVLRKAIDDAKSFLWLAVCFGLLYGVWRQARCHEREREQLRLERMICVNQLAAGIAHEIRNPLTSIKGFIQLMARRGDRPVSLEHLEIIISEIGRIDNLISEFQMLSRPLKEPLVEKINVYKLVNDVLLLMEGQFRNKNIVFPPQLPLAGGCVLGDADQLKQVFINLVKNALEAVPIGGNVIIVASCQQDMIAVTIENDGDGIAPEIIEKLGTPFFTTKANGTGLGLSVCYSIVQNHGGKIMISSLPGRRTAFTVLLPSPADEGVSMNK</sequence>
<dbReference type="InterPro" id="IPR036097">
    <property type="entry name" value="HisK_dim/P_sf"/>
</dbReference>
<feature type="transmembrane region" description="Helical" evidence="14">
    <location>
        <begin position="280"/>
        <end position="297"/>
    </location>
</feature>
<evidence type="ECO:0000256" key="4">
    <source>
        <dbReference type="ARBA" id="ARBA00022475"/>
    </source>
</evidence>
<dbReference type="PANTHER" id="PTHR43065">
    <property type="entry name" value="SENSOR HISTIDINE KINASE"/>
    <property type="match status" value="1"/>
</dbReference>
<dbReference type="EC" id="2.7.13.3" evidence="3"/>
<organism evidence="16 17">
    <name type="scientific">Sporomusa silvacetica DSM 10669</name>
    <dbReference type="NCBI Taxonomy" id="1123289"/>
    <lineage>
        <taxon>Bacteria</taxon>
        <taxon>Bacillati</taxon>
        <taxon>Bacillota</taxon>
        <taxon>Negativicutes</taxon>
        <taxon>Selenomonadales</taxon>
        <taxon>Sporomusaceae</taxon>
        <taxon>Sporomusa</taxon>
    </lineage>
</organism>
<keyword evidence="17" id="KW-1185">Reference proteome</keyword>
<dbReference type="SMART" id="SM00388">
    <property type="entry name" value="HisKA"/>
    <property type="match status" value="1"/>
</dbReference>
<dbReference type="InterPro" id="IPR004358">
    <property type="entry name" value="Sig_transdc_His_kin-like_C"/>
</dbReference>
<evidence type="ECO:0000256" key="2">
    <source>
        <dbReference type="ARBA" id="ARBA00004651"/>
    </source>
</evidence>
<reference evidence="16" key="1">
    <citation type="submission" date="2024-05" db="EMBL/GenBank/DDBJ databases">
        <title>Isolation and characterization of Sporomusa carbonis sp. nov., a carboxydotrophic hydrogenogen in the genus of Sporomusa isolated from a charcoal burning pile.</title>
        <authorList>
            <person name="Boeer T."/>
            <person name="Rosenbaum F."/>
            <person name="Eysell L."/>
            <person name="Mueller V."/>
            <person name="Daniel R."/>
            <person name="Poehlein A."/>
        </authorList>
    </citation>
    <scope>NUCLEOTIDE SEQUENCE [LARGE SCALE GENOMIC DNA]</scope>
    <source>
        <strain evidence="16">DSM 10669</strain>
    </source>
</reference>
<dbReference type="RefSeq" id="WP_094603157.1">
    <property type="nucleotide sequence ID" value="NZ_CP155573.1"/>
</dbReference>
<evidence type="ECO:0000256" key="12">
    <source>
        <dbReference type="ARBA" id="ARBA00023012"/>
    </source>
</evidence>